<feature type="compositionally biased region" description="Low complexity" evidence="1">
    <location>
        <begin position="17"/>
        <end position="26"/>
    </location>
</feature>
<evidence type="ECO:0000313" key="2">
    <source>
        <dbReference type="EMBL" id="MQA42582.1"/>
    </source>
</evidence>
<organism evidence="2 3">
    <name type="scientific">Rugamonas aquatica</name>
    <dbReference type="NCBI Taxonomy" id="2743357"/>
    <lineage>
        <taxon>Bacteria</taxon>
        <taxon>Pseudomonadati</taxon>
        <taxon>Pseudomonadota</taxon>
        <taxon>Betaproteobacteria</taxon>
        <taxon>Burkholderiales</taxon>
        <taxon>Oxalobacteraceae</taxon>
        <taxon>Telluria group</taxon>
        <taxon>Rugamonas</taxon>
    </lineage>
</organism>
<protein>
    <submittedName>
        <fullName evidence="2">Flagellar biosynthesis protein FlaG</fullName>
    </submittedName>
</protein>
<accession>A0A6A7NCZ5</accession>
<dbReference type="Proteomes" id="UP000440498">
    <property type="component" value="Unassembled WGS sequence"/>
</dbReference>
<dbReference type="InterPro" id="IPR005186">
    <property type="entry name" value="FlaG"/>
</dbReference>
<sequence>MTIDTIGTATQARPVDRPATAAGGDVAAQGAARAPATAVETAAAVKGPANVPTLEQVNHAVSQLNKSSQAKSQGLEFSVDSDTKRTVVKVIDQTTKEVLRQIPSPEALEIAKSLESKSGASGLLIQQTA</sequence>
<feature type="compositionally biased region" description="Polar residues" evidence="1">
    <location>
        <begin position="1"/>
        <end position="11"/>
    </location>
</feature>
<feature type="region of interest" description="Disordered" evidence="1">
    <location>
        <begin position="1"/>
        <end position="26"/>
    </location>
</feature>
<comment type="caution">
    <text evidence="2">The sequence shown here is derived from an EMBL/GenBank/DDBJ whole genome shotgun (WGS) entry which is preliminary data.</text>
</comment>
<evidence type="ECO:0000313" key="3">
    <source>
        <dbReference type="Proteomes" id="UP000440498"/>
    </source>
</evidence>
<dbReference type="RefSeq" id="WP_152841674.1">
    <property type="nucleotide sequence ID" value="NZ_WHUG01000023.1"/>
</dbReference>
<evidence type="ECO:0000256" key="1">
    <source>
        <dbReference type="SAM" id="MobiDB-lite"/>
    </source>
</evidence>
<dbReference type="Gene3D" id="3.30.160.170">
    <property type="entry name" value="FlaG-like"/>
    <property type="match status" value="1"/>
</dbReference>
<dbReference type="SUPFAM" id="SSF160214">
    <property type="entry name" value="FlaG-like"/>
    <property type="match status" value="1"/>
</dbReference>
<dbReference type="PANTHER" id="PTHR37166">
    <property type="entry name" value="PROTEIN FLAG"/>
    <property type="match status" value="1"/>
</dbReference>
<name>A0A6A7NCZ5_9BURK</name>
<keyword evidence="2" id="KW-0966">Cell projection</keyword>
<dbReference type="AlphaFoldDB" id="A0A6A7NCZ5"/>
<reference evidence="2 3" key="1">
    <citation type="submission" date="2019-10" db="EMBL/GenBank/DDBJ databases">
        <title>Two novel species isolated from a subtropical stream in China.</title>
        <authorList>
            <person name="Lu H."/>
        </authorList>
    </citation>
    <scope>NUCLEOTIDE SEQUENCE [LARGE SCALE GENOMIC DNA]</scope>
    <source>
        <strain evidence="2 3">FT29W</strain>
    </source>
</reference>
<dbReference type="PANTHER" id="PTHR37166:SF1">
    <property type="entry name" value="PROTEIN FLAG"/>
    <property type="match status" value="1"/>
</dbReference>
<dbReference type="EMBL" id="WHUG01000023">
    <property type="protein sequence ID" value="MQA42582.1"/>
    <property type="molecule type" value="Genomic_DNA"/>
</dbReference>
<keyword evidence="2" id="KW-0969">Cilium</keyword>
<dbReference type="InterPro" id="IPR035924">
    <property type="entry name" value="FlaG-like_sf"/>
</dbReference>
<keyword evidence="3" id="KW-1185">Reference proteome</keyword>
<dbReference type="Pfam" id="PF03646">
    <property type="entry name" value="FlaG"/>
    <property type="match status" value="1"/>
</dbReference>
<proteinExistence type="predicted"/>
<gene>
    <name evidence="2" type="ORF">GEV02_31060</name>
</gene>
<keyword evidence="2" id="KW-0282">Flagellum</keyword>